<feature type="compositionally biased region" description="Gly residues" evidence="10">
    <location>
        <begin position="547"/>
        <end position="593"/>
    </location>
</feature>
<dbReference type="FunFam" id="1.10.510.10:FF:000571">
    <property type="entry name" value="Maternal embryonic leucine zipper kinase"/>
    <property type="match status" value="1"/>
</dbReference>
<keyword evidence="1" id="KW-0723">Serine/threonine-protein kinase</keyword>
<evidence type="ECO:0000256" key="1">
    <source>
        <dbReference type="ARBA" id="ARBA00022527"/>
    </source>
</evidence>
<dbReference type="PROSITE" id="PS00107">
    <property type="entry name" value="PROTEIN_KINASE_ATP"/>
    <property type="match status" value="1"/>
</dbReference>
<dbReference type="Gene3D" id="1.10.510.10">
    <property type="entry name" value="Transferase(Phosphotransferase) domain 1"/>
    <property type="match status" value="1"/>
</dbReference>
<feature type="binding site" evidence="7">
    <location>
        <position position="191"/>
    </location>
    <ligand>
        <name>ATP</name>
        <dbReference type="ChEBI" id="CHEBI:30616"/>
    </ligand>
</feature>
<dbReference type="GO" id="GO:0005524">
    <property type="term" value="F:ATP binding"/>
    <property type="evidence" value="ECO:0007669"/>
    <property type="project" value="UniProtKB-UniRule"/>
</dbReference>
<evidence type="ECO:0000313" key="13">
    <source>
        <dbReference type="Proteomes" id="UP000650467"/>
    </source>
</evidence>
<dbReference type="InterPro" id="IPR000719">
    <property type="entry name" value="Prot_kinase_dom"/>
</dbReference>
<dbReference type="InterPro" id="IPR017441">
    <property type="entry name" value="Protein_kinase_ATP_BS"/>
</dbReference>
<sequence>MPTALYSSVASHEQELVDGSKGKRRPASKWRDISLVMQYTLVKQIGKGGFSEIWLGEHKETGQQVAIKVVDLGMEDLEDSEIANLIAEAKFLRTMDCPFLVKCLDMTHDDQWLVLILEYLAGGEMLAHLHTVKTYTEVEAAKLFAQVVSAISYLHNLNLMHRDIKPENVMFTHPVEVFEAEGKPLRVKVIDMGMSALYSPNKEVRGCIGTCGFVAPEIWNDAPHTPAGDVYALGVMLFIMLTGRTPHSGLDIRTMAYCSKSIRDAAGLLDERYLNLSADAKDLLLKMLADDPKARPTCMEVLKHPFMTADESNAAAHREMGDLVRNRMRDLARIRRMHGLQFALRLAKKQGADKQALLNALEQRRLKLAANGAGYFGRASQQSLSGAGGSPPLARASPGPGVPSFARASAGPGLPSHGGGGMPSFARASAGPGGPSYARGSGGAPVPSFARTSAGPGVPPPPYGGRISGTGGSPFRTTPGGPGPLQSRPSATGASPFARSSLAQSYAIELPQALAMVGSAAGGGWRSSGRASGGVALPGDSRSAGGSSAGGPSGGGTNGGSPSGGGAGRGGPSGGSCSGGGPSGGGGSGGGGAYDWDIRLAHSPRHAQQGPVLVLPTSRPPPPPPPPPPLATASSSGQRFGMPPAENNAGQLSLGSSQLALAASDVGPAPLAGPLDSAFERGFGRPSMPTIAEPNLPGPGQMSMSRSPSGTAAAFNKSNVGAVEGGPSCEMGRAAPTADVLGEDAEPPQCVAGAPPDASVEVVAGPAASAACTAQQDDGCVMGAGLPSLSEHDDSPRDADYRHHHHHLHRHHLSVDPMALMNVLPSALQRSTTMPAADDSWVPVMPTAELEPAALRRCMSVNHTMMDLMQHAEAMEQVLADTLAPYAPFGVGPLYVADPCQG</sequence>
<protein>
    <recommendedName>
        <fullName evidence="11">Protein kinase domain-containing protein</fullName>
    </recommendedName>
</protein>
<dbReference type="GO" id="GO:0004674">
    <property type="term" value="F:protein serine/threonine kinase activity"/>
    <property type="evidence" value="ECO:0007669"/>
    <property type="project" value="UniProtKB-KW"/>
</dbReference>
<organism evidence="12 13">
    <name type="scientific">Chlamydomonas incerta</name>
    <dbReference type="NCBI Taxonomy" id="51695"/>
    <lineage>
        <taxon>Eukaryota</taxon>
        <taxon>Viridiplantae</taxon>
        <taxon>Chlorophyta</taxon>
        <taxon>core chlorophytes</taxon>
        <taxon>Chlorophyceae</taxon>
        <taxon>CS clade</taxon>
        <taxon>Chlamydomonadales</taxon>
        <taxon>Chlamydomonadaceae</taxon>
        <taxon>Chlamydomonas</taxon>
    </lineage>
</organism>
<keyword evidence="4" id="KW-0418">Kinase</keyword>
<feature type="compositionally biased region" description="Pro residues" evidence="10">
    <location>
        <begin position="618"/>
        <end position="630"/>
    </location>
</feature>
<feature type="compositionally biased region" description="Low complexity" evidence="10">
    <location>
        <begin position="382"/>
        <end position="394"/>
    </location>
</feature>
<evidence type="ECO:0000256" key="7">
    <source>
        <dbReference type="PIRSR" id="PIRSR630616-2"/>
    </source>
</evidence>
<keyword evidence="2" id="KW-0808">Transferase</keyword>
<evidence type="ECO:0000256" key="8">
    <source>
        <dbReference type="PIRSR" id="PIRSR630616-3"/>
    </source>
</evidence>
<feature type="domain" description="Protein kinase" evidence="11">
    <location>
        <begin position="39"/>
        <end position="307"/>
    </location>
</feature>
<evidence type="ECO:0000256" key="5">
    <source>
        <dbReference type="ARBA" id="ARBA00022840"/>
    </source>
</evidence>
<dbReference type="InterPro" id="IPR030616">
    <property type="entry name" value="Aur-like"/>
</dbReference>
<name>A0A835WCH9_CHLIN</name>
<keyword evidence="5 7" id="KW-0067">ATP-binding</keyword>
<evidence type="ECO:0000256" key="3">
    <source>
        <dbReference type="ARBA" id="ARBA00022741"/>
    </source>
</evidence>
<feature type="region of interest" description="Disordered" evidence="10">
    <location>
        <begin position="612"/>
        <end position="651"/>
    </location>
</feature>
<feature type="cross-link" description="Glycyl lysine isopeptide (Lys-Gly) (interchain with G-Cter in SUMO2)" evidence="8">
    <location>
        <position position="165"/>
    </location>
</feature>
<accession>A0A835WCH9</accession>
<dbReference type="OrthoDB" id="504170at2759"/>
<keyword evidence="3 7" id="KW-0547">Nucleotide-binding</keyword>
<evidence type="ECO:0000259" key="11">
    <source>
        <dbReference type="PROSITE" id="PS50011"/>
    </source>
</evidence>
<dbReference type="Proteomes" id="UP000650467">
    <property type="component" value="Unassembled WGS sequence"/>
</dbReference>
<dbReference type="SMART" id="SM00220">
    <property type="entry name" value="S_TKc"/>
    <property type="match status" value="1"/>
</dbReference>
<gene>
    <name evidence="12" type="ORF">HXX76_001593</name>
</gene>
<feature type="region of interest" description="Disordered" evidence="10">
    <location>
        <begin position="382"/>
        <end position="496"/>
    </location>
</feature>
<dbReference type="InterPro" id="IPR011009">
    <property type="entry name" value="Kinase-like_dom_sf"/>
</dbReference>
<feature type="active site" description="Proton acceptor" evidence="6">
    <location>
        <position position="163"/>
    </location>
</feature>
<feature type="binding site" evidence="7">
    <location>
        <begin position="167"/>
        <end position="168"/>
    </location>
    <ligand>
        <name>ATP</name>
        <dbReference type="ChEBI" id="CHEBI:30616"/>
    </ligand>
</feature>
<evidence type="ECO:0000256" key="4">
    <source>
        <dbReference type="ARBA" id="ARBA00022777"/>
    </source>
</evidence>
<feature type="binding site" evidence="7 9">
    <location>
        <position position="68"/>
    </location>
    <ligand>
        <name>ATP</name>
        <dbReference type="ChEBI" id="CHEBI:30616"/>
    </ligand>
</feature>
<dbReference type="SUPFAM" id="SSF56112">
    <property type="entry name" value="Protein kinase-like (PK-like)"/>
    <property type="match status" value="1"/>
</dbReference>
<feature type="compositionally biased region" description="Low complexity" evidence="10">
    <location>
        <begin position="527"/>
        <end position="546"/>
    </location>
</feature>
<reference evidence="12" key="1">
    <citation type="journal article" date="2020" name="bioRxiv">
        <title>Comparative genomics of Chlamydomonas.</title>
        <authorList>
            <person name="Craig R.J."/>
            <person name="Hasan A.R."/>
            <person name="Ness R.W."/>
            <person name="Keightley P.D."/>
        </authorList>
    </citation>
    <scope>NUCLEOTIDE SEQUENCE</scope>
    <source>
        <strain evidence="12">SAG 7.73</strain>
    </source>
</reference>
<evidence type="ECO:0000256" key="6">
    <source>
        <dbReference type="PIRSR" id="PIRSR630616-1"/>
    </source>
</evidence>
<evidence type="ECO:0000313" key="12">
    <source>
        <dbReference type="EMBL" id="KAG2444852.1"/>
    </source>
</evidence>
<dbReference type="PROSITE" id="PS00108">
    <property type="entry name" value="PROTEIN_KINASE_ST"/>
    <property type="match status" value="1"/>
</dbReference>
<feature type="region of interest" description="Disordered" evidence="10">
    <location>
        <begin position="520"/>
        <end position="596"/>
    </location>
</feature>
<keyword evidence="13" id="KW-1185">Reference proteome</keyword>
<comment type="caution">
    <text evidence="12">The sequence shown here is derived from an EMBL/GenBank/DDBJ whole genome shotgun (WGS) entry which is preliminary data.</text>
</comment>
<evidence type="ECO:0000256" key="10">
    <source>
        <dbReference type="SAM" id="MobiDB-lite"/>
    </source>
</evidence>
<dbReference type="PROSITE" id="PS50011">
    <property type="entry name" value="PROTEIN_KINASE_DOM"/>
    <property type="match status" value="1"/>
</dbReference>
<dbReference type="PANTHER" id="PTHR24350">
    <property type="entry name" value="SERINE/THREONINE-PROTEIN KINASE IAL-RELATED"/>
    <property type="match status" value="1"/>
</dbReference>
<evidence type="ECO:0000256" key="2">
    <source>
        <dbReference type="ARBA" id="ARBA00022679"/>
    </source>
</evidence>
<proteinExistence type="predicted"/>
<dbReference type="EMBL" id="JAEHOC010000002">
    <property type="protein sequence ID" value="KAG2444852.1"/>
    <property type="molecule type" value="Genomic_DNA"/>
</dbReference>
<dbReference type="AlphaFoldDB" id="A0A835WCH9"/>
<dbReference type="Pfam" id="PF00069">
    <property type="entry name" value="Pkinase"/>
    <property type="match status" value="1"/>
</dbReference>
<dbReference type="InterPro" id="IPR008271">
    <property type="entry name" value="Ser/Thr_kinase_AS"/>
</dbReference>
<evidence type="ECO:0000256" key="9">
    <source>
        <dbReference type="PROSITE-ProRule" id="PRU10141"/>
    </source>
</evidence>